<accession>A0A183B4W4</accession>
<dbReference type="PANTHER" id="PTHR10133:SF62">
    <property type="entry name" value="DNA POLYMERASE THETA"/>
    <property type="match status" value="1"/>
</dbReference>
<feature type="compositionally biased region" description="Polar residues" evidence="1">
    <location>
        <begin position="163"/>
        <end position="181"/>
    </location>
</feature>
<protein>
    <submittedName>
        <fullName evidence="3">Helicase C-terminal domain-containing protein</fullName>
    </submittedName>
</protein>
<dbReference type="Gene3D" id="1.10.3380.20">
    <property type="match status" value="1"/>
</dbReference>
<dbReference type="GO" id="GO:0097681">
    <property type="term" value="P:double-strand break repair via alternative nonhomologous end joining"/>
    <property type="evidence" value="ECO:0007669"/>
    <property type="project" value="TreeGrafter"/>
</dbReference>
<dbReference type="Pfam" id="PF00271">
    <property type="entry name" value="Helicase_C"/>
    <property type="match status" value="1"/>
</dbReference>
<dbReference type="Gene3D" id="3.40.50.300">
    <property type="entry name" value="P-loop containing nucleotide triphosphate hydrolases"/>
    <property type="match status" value="1"/>
</dbReference>
<dbReference type="Pfam" id="PF21099">
    <property type="entry name" value="POLQ_helical"/>
    <property type="match status" value="1"/>
</dbReference>
<name>A0A183B4W4_9TREM</name>
<sequence>LTVEEREVVENGFRAGLIRVLVATSTLSSGVNLPARRVIIRTPLFHGQILDYLTYKQMAGRAGRKGVDTSGQSILLCKPRDLPRVRQLITSGMSSVSSCLMSHGGSPESSLRRALLEVIANGFIETVADARLYLSSTLMAASQRAQSSTPSTRRHNNRRKSLRLSQTKALPKSQTLSQENISQEESDTDPLLIACLAQLQDHELIYVNRTRCTDADCQTCQLNAKLPSDQSDPVKAYPDCARLQPTALGRAVLSSSLGPTHGLVVFEEMNKARRAIALDTELHLVYLLTPVYLDVGAGLDWFRYLERYQSLPPSDRRVADLIGVEERFITRMASGASGGMQKHGETGSSHAQRLALHRRFYTALALYGLVREDGLGTVAEQFGVNRGLLQSLQQQAATYAGMVTIFCNRLGWVHMERLLSSFQSRLFHGVAEELVDLLRLQPAVNAQRARALYSGGYSSVSALSTARACDIARLLQRAIPFERSEVSVSHQSERRTIQLDDGSYVNEVEAAPIIIEKAKDLLRSDLAYVYGTNIVVVPKSSESVQDTSRRQETSPDPSQIVPKSPTSPVVSKTENEPFVKCNMISEENLSRMESQCTNPSEEPSLNQSTNYNEESLTNAPPIHVPCALSTPAPCLTSERNSNLIHLPRSAPSISQSNFQHTSFKRPATRELNISPNLETPPVKMRSLSVDHASTLFSEVEETFVLTSQIAALLDNVPPNIPETAGSNSEFSQLPNKLSNDDNDGHTDITKFVPLSTFDYEMNDTLTLSMLDNACNSYSVQSDICQSDTSTGETLLPIRDPFSAKKHDRSGSRLSDLFGSPPPPSPDDADYLKPLSPMLS</sequence>
<dbReference type="InterPro" id="IPR048960">
    <property type="entry name" value="POLQ-like_helical"/>
</dbReference>
<organism evidence="3">
    <name type="scientific">Echinostoma caproni</name>
    <dbReference type="NCBI Taxonomy" id="27848"/>
    <lineage>
        <taxon>Eukaryota</taxon>
        <taxon>Metazoa</taxon>
        <taxon>Spiralia</taxon>
        <taxon>Lophotrochozoa</taxon>
        <taxon>Platyhelminthes</taxon>
        <taxon>Trematoda</taxon>
        <taxon>Digenea</taxon>
        <taxon>Plagiorchiida</taxon>
        <taxon>Echinostomata</taxon>
        <taxon>Echinostomatoidea</taxon>
        <taxon>Echinostomatidae</taxon>
        <taxon>Echinostoma</taxon>
    </lineage>
</organism>
<evidence type="ECO:0000256" key="1">
    <source>
        <dbReference type="SAM" id="MobiDB-lite"/>
    </source>
</evidence>
<dbReference type="GO" id="GO:0003887">
    <property type="term" value="F:DNA-directed DNA polymerase activity"/>
    <property type="evidence" value="ECO:0007669"/>
    <property type="project" value="InterPro"/>
</dbReference>
<dbReference type="InterPro" id="IPR002298">
    <property type="entry name" value="DNA_polymerase_A"/>
</dbReference>
<dbReference type="InterPro" id="IPR046931">
    <property type="entry name" value="HTH_61"/>
</dbReference>
<reference evidence="3" key="1">
    <citation type="submission" date="2016-06" db="UniProtKB">
        <authorList>
            <consortium name="WormBaseParasite"/>
        </authorList>
    </citation>
    <scope>IDENTIFICATION</scope>
</reference>
<dbReference type="Pfam" id="PF20470">
    <property type="entry name" value="HTH_61"/>
    <property type="match status" value="1"/>
</dbReference>
<feature type="region of interest" description="Disordered" evidence="1">
    <location>
        <begin position="590"/>
        <end position="609"/>
    </location>
</feature>
<dbReference type="GO" id="GO:0006261">
    <property type="term" value="P:DNA-templated DNA replication"/>
    <property type="evidence" value="ECO:0007669"/>
    <property type="project" value="InterPro"/>
</dbReference>
<evidence type="ECO:0000259" key="2">
    <source>
        <dbReference type="PROSITE" id="PS51194"/>
    </source>
</evidence>
<dbReference type="SMART" id="SM00490">
    <property type="entry name" value="HELICc"/>
    <property type="match status" value="1"/>
</dbReference>
<dbReference type="InterPro" id="IPR027417">
    <property type="entry name" value="P-loop_NTPase"/>
</dbReference>
<dbReference type="InterPro" id="IPR001650">
    <property type="entry name" value="Helicase_C-like"/>
</dbReference>
<feature type="domain" description="Helicase C-terminal" evidence="2">
    <location>
        <begin position="1"/>
        <end position="108"/>
    </location>
</feature>
<dbReference type="WBParaSite" id="ECPE_0001428901-mRNA-1">
    <property type="protein sequence ID" value="ECPE_0001428901-mRNA-1"/>
    <property type="gene ID" value="ECPE_0001428901"/>
</dbReference>
<dbReference type="PANTHER" id="PTHR10133">
    <property type="entry name" value="DNA POLYMERASE I"/>
    <property type="match status" value="1"/>
</dbReference>
<evidence type="ECO:0000313" key="3">
    <source>
        <dbReference type="WBParaSite" id="ECPE_0001428901-mRNA-1"/>
    </source>
</evidence>
<feature type="compositionally biased region" description="Basic residues" evidence="1">
    <location>
        <begin position="152"/>
        <end position="162"/>
    </location>
</feature>
<feature type="region of interest" description="Disordered" evidence="1">
    <location>
        <begin position="799"/>
        <end position="839"/>
    </location>
</feature>
<dbReference type="PROSITE" id="PS51194">
    <property type="entry name" value="HELICASE_CTER"/>
    <property type="match status" value="1"/>
</dbReference>
<proteinExistence type="predicted"/>
<dbReference type="SUPFAM" id="SSF52540">
    <property type="entry name" value="P-loop containing nucleoside triphosphate hydrolases"/>
    <property type="match status" value="1"/>
</dbReference>
<feature type="compositionally biased region" description="Basic and acidic residues" evidence="1">
    <location>
        <begin position="801"/>
        <end position="810"/>
    </location>
</feature>
<dbReference type="SUPFAM" id="SSF158702">
    <property type="entry name" value="Sec63 N-terminal domain-like"/>
    <property type="match status" value="1"/>
</dbReference>
<feature type="region of interest" description="Disordered" evidence="1">
    <location>
        <begin position="143"/>
        <end position="184"/>
    </location>
</feature>
<dbReference type="AlphaFoldDB" id="A0A183B4W4"/>
<feature type="region of interest" description="Disordered" evidence="1">
    <location>
        <begin position="540"/>
        <end position="577"/>
    </location>
</feature>